<organism evidence="2 3">
    <name type="scientific">Thermocatellispora tengchongensis</name>
    <dbReference type="NCBI Taxonomy" id="1073253"/>
    <lineage>
        <taxon>Bacteria</taxon>
        <taxon>Bacillati</taxon>
        <taxon>Actinomycetota</taxon>
        <taxon>Actinomycetes</taxon>
        <taxon>Streptosporangiales</taxon>
        <taxon>Streptosporangiaceae</taxon>
        <taxon>Thermocatellispora</taxon>
    </lineage>
</organism>
<dbReference type="RefSeq" id="WP_185053800.1">
    <property type="nucleotide sequence ID" value="NZ_BAABIX010000021.1"/>
</dbReference>
<comment type="caution">
    <text evidence="2">The sequence shown here is derived from an EMBL/GenBank/DDBJ whole genome shotgun (WGS) entry which is preliminary data.</text>
</comment>
<dbReference type="SUPFAM" id="SSF48452">
    <property type="entry name" value="TPR-like"/>
    <property type="match status" value="1"/>
</dbReference>
<dbReference type="InterPro" id="IPR053137">
    <property type="entry name" value="NLR-like"/>
</dbReference>
<evidence type="ECO:0000313" key="3">
    <source>
        <dbReference type="Proteomes" id="UP000578449"/>
    </source>
</evidence>
<dbReference type="Gene3D" id="1.25.40.10">
    <property type="entry name" value="Tetratricopeptide repeat domain"/>
    <property type="match status" value="2"/>
</dbReference>
<reference evidence="2 3" key="1">
    <citation type="submission" date="2020-08" db="EMBL/GenBank/DDBJ databases">
        <title>Genomic Encyclopedia of Type Strains, Phase IV (KMG-IV): sequencing the most valuable type-strain genomes for metagenomic binning, comparative biology and taxonomic classification.</title>
        <authorList>
            <person name="Goeker M."/>
        </authorList>
    </citation>
    <scope>NUCLEOTIDE SEQUENCE [LARGE SCALE GENOMIC DNA]</scope>
    <source>
        <strain evidence="2 3">DSM 45615</strain>
    </source>
</reference>
<dbReference type="AlphaFoldDB" id="A0A840PBA6"/>
<evidence type="ECO:0000256" key="1">
    <source>
        <dbReference type="SAM" id="MobiDB-lite"/>
    </source>
</evidence>
<dbReference type="Proteomes" id="UP000578449">
    <property type="component" value="Unassembled WGS sequence"/>
</dbReference>
<proteinExistence type="predicted"/>
<dbReference type="PANTHER" id="PTHR46082">
    <property type="entry name" value="ATP/GTP-BINDING PROTEIN-RELATED"/>
    <property type="match status" value="1"/>
</dbReference>
<accession>A0A840PBA6</accession>
<dbReference type="PANTHER" id="PTHR46082:SF6">
    <property type="entry name" value="AAA+ ATPASE DOMAIN-CONTAINING PROTEIN-RELATED"/>
    <property type="match status" value="1"/>
</dbReference>
<feature type="region of interest" description="Disordered" evidence="1">
    <location>
        <begin position="19"/>
        <end position="41"/>
    </location>
</feature>
<dbReference type="InterPro" id="IPR011990">
    <property type="entry name" value="TPR-like_helical_dom_sf"/>
</dbReference>
<evidence type="ECO:0008006" key="4">
    <source>
        <dbReference type="Google" id="ProtNLM"/>
    </source>
</evidence>
<evidence type="ECO:0000313" key="2">
    <source>
        <dbReference type="EMBL" id="MBB5136928.1"/>
    </source>
</evidence>
<gene>
    <name evidence="2" type="ORF">HNP84_006680</name>
</gene>
<name>A0A840PBA6_9ACTN</name>
<sequence>MFGRRRKSQQLLQRAIDSYRRHETPDSVGPTTGSVEPYGEIPRVFGTTPPSMLSGGRLGDLDLQMDLLRDMVRLLGTHHPVTLITQANLFVLSARVGDHDPALSMLPGIAEEVAGLLGPGHAGVLVMRRDLAHLQWQFGDAETGIISLDRVVADMIAKLGPDHPDTLMAMEARLMAQMRIEPWIERSRENTRAVADAMYRLGGPVEMTEHDFSELESRIVPPAEMVVRCEKVVRSCTEGLGPDHPVTLSARHTLNSWRRQLGDPQVRAAEEDLHAHQLRVLGPGHPDTFVVRATLLRGSDPPLSETALFAAYTEYFNDALRALGPAYPMTRAAHTEVMRLAGHAL</sequence>
<protein>
    <recommendedName>
        <fullName evidence="4">Tetratricopeptide repeat protein</fullName>
    </recommendedName>
</protein>
<dbReference type="EMBL" id="JACHGN010000016">
    <property type="protein sequence ID" value="MBB5136928.1"/>
    <property type="molecule type" value="Genomic_DNA"/>
</dbReference>
<keyword evidence="3" id="KW-1185">Reference proteome</keyword>